<dbReference type="Proteomes" id="UP001150879">
    <property type="component" value="Unassembled WGS sequence"/>
</dbReference>
<evidence type="ECO:0000313" key="3">
    <source>
        <dbReference type="Proteomes" id="UP001150879"/>
    </source>
</evidence>
<accession>A0A9W9MFW5</accession>
<dbReference type="OrthoDB" id="3000060at2759"/>
<organism evidence="2 3">
    <name type="scientific">Penicillium cf. griseofulvum</name>
    <dbReference type="NCBI Taxonomy" id="2972120"/>
    <lineage>
        <taxon>Eukaryota</taxon>
        <taxon>Fungi</taxon>
        <taxon>Dikarya</taxon>
        <taxon>Ascomycota</taxon>
        <taxon>Pezizomycotina</taxon>
        <taxon>Eurotiomycetes</taxon>
        <taxon>Eurotiomycetidae</taxon>
        <taxon>Eurotiales</taxon>
        <taxon>Aspergillaceae</taxon>
        <taxon>Penicillium</taxon>
    </lineage>
</organism>
<evidence type="ECO:0000256" key="1">
    <source>
        <dbReference type="SAM" id="MobiDB-lite"/>
    </source>
</evidence>
<feature type="region of interest" description="Disordered" evidence="1">
    <location>
        <begin position="1"/>
        <end position="29"/>
    </location>
</feature>
<proteinExistence type="predicted"/>
<dbReference type="EMBL" id="JAPQKP010000003">
    <property type="protein sequence ID" value="KAJ5199552.1"/>
    <property type="molecule type" value="Genomic_DNA"/>
</dbReference>
<evidence type="ECO:0000313" key="2">
    <source>
        <dbReference type="EMBL" id="KAJ5199552.1"/>
    </source>
</evidence>
<reference evidence="2" key="2">
    <citation type="journal article" date="2023" name="IMA Fungus">
        <title>Comparative genomic study of the Penicillium genus elucidates a diverse pangenome and 15 lateral gene transfer events.</title>
        <authorList>
            <person name="Petersen C."/>
            <person name="Sorensen T."/>
            <person name="Nielsen M.R."/>
            <person name="Sondergaard T.E."/>
            <person name="Sorensen J.L."/>
            <person name="Fitzpatrick D.A."/>
            <person name="Frisvad J.C."/>
            <person name="Nielsen K.L."/>
        </authorList>
    </citation>
    <scope>NUCLEOTIDE SEQUENCE</scope>
    <source>
        <strain evidence="2">IBT 16849</strain>
    </source>
</reference>
<reference evidence="2" key="1">
    <citation type="submission" date="2022-11" db="EMBL/GenBank/DDBJ databases">
        <authorList>
            <person name="Petersen C."/>
        </authorList>
    </citation>
    <scope>NUCLEOTIDE SEQUENCE</scope>
    <source>
        <strain evidence="2">IBT 16849</strain>
    </source>
</reference>
<gene>
    <name evidence="2" type="ORF">N7472_004756</name>
</gene>
<comment type="caution">
    <text evidence="2">The sequence shown here is derived from an EMBL/GenBank/DDBJ whole genome shotgun (WGS) entry which is preliminary data.</text>
</comment>
<sequence length="282" mass="30869">MASSIEKQPLVKGGHLRSPGKLPSTFPSPTLPVIHKNTIILAATHPSITSADPNDDGWFISDFYAFNYLLKEKLVRKYGSYLHGNPYEERRTCLDREMLDQNQLTAVTVVRTSDMIRRFLHEAKQASQLAKRTEAPLLLLIFCHGLPNHHLCLDNGNRSKGLSIVNLKGGLELGTRVTLVTTAYYSGGWATTPDLNATTMTAAGGGSEDGDDGLSNAWNASHSIGRTCGSIFASTMFETLSSVTSPYLTIASLPNRVTKKPFNQMSRLINKHIPITHSANQC</sequence>
<name>A0A9W9MFW5_9EURO</name>
<dbReference type="AlphaFoldDB" id="A0A9W9MFW5"/>
<protein>
    <submittedName>
        <fullName evidence="2">Uncharacterized protein</fullName>
    </submittedName>
</protein>
<keyword evidence="3" id="KW-1185">Reference proteome</keyword>